<keyword evidence="1" id="KW-0479">Metal-binding</keyword>
<dbReference type="GO" id="GO:0030127">
    <property type="term" value="C:COPII vesicle coat"/>
    <property type="evidence" value="ECO:0007669"/>
    <property type="project" value="InterPro"/>
</dbReference>
<dbReference type="Proteomes" id="UP001295469">
    <property type="component" value="Chromosome A03"/>
</dbReference>
<dbReference type="InterPro" id="IPR006896">
    <property type="entry name" value="Sec23/24_trunk_dom"/>
</dbReference>
<comment type="subcellular location">
    <subcellularLocation>
        <location evidence="1">Cytoplasmic vesicle</location>
        <location evidence="1">COPII-coated vesicle membrane</location>
        <topology evidence="1">Peripheral membrane protein</topology>
        <orientation evidence="1">Cytoplasmic side</orientation>
    </subcellularLocation>
    <subcellularLocation>
        <location evidence="1">Endoplasmic reticulum membrane</location>
        <topology evidence="1">Peripheral membrane protein</topology>
        <orientation evidence="1">Cytoplasmic side</orientation>
    </subcellularLocation>
</comment>
<feature type="non-terminal residue" evidence="3">
    <location>
        <position position="1"/>
    </location>
</feature>
<dbReference type="Pfam" id="PF04811">
    <property type="entry name" value="Sec23_trunk"/>
    <property type="match status" value="1"/>
</dbReference>
<keyword evidence="1" id="KW-0968">Cytoplasmic vesicle</keyword>
<dbReference type="PANTHER" id="PTHR11141">
    <property type="entry name" value="PROTEIN TRANSPORT PROTEIN SEC23"/>
    <property type="match status" value="1"/>
</dbReference>
<dbReference type="GO" id="GO:0006886">
    <property type="term" value="P:intracellular protein transport"/>
    <property type="evidence" value="ECO:0007669"/>
    <property type="project" value="InterPro"/>
</dbReference>
<feature type="domain" description="Sec23/Sec24 trunk" evidence="2">
    <location>
        <begin position="5"/>
        <end position="71"/>
    </location>
</feature>
<protein>
    <recommendedName>
        <fullName evidence="1">Protein transport protein SEC23</fullName>
    </recommendedName>
</protein>
<name>A0A816VC60_BRANA</name>
<accession>A0A816VC60</accession>
<dbReference type="GO" id="GO:0006888">
    <property type="term" value="P:endoplasmic reticulum to Golgi vesicle-mediated transport"/>
    <property type="evidence" value="ECO:0007669"/>
    <property type="project" value="InterPro"/>
</dbReference>
<keyword evidence="1" id="KW-0862">Zinc</keyword>
<keyword evidence="1" id="KW-0963">Cytoplasm</keyword>
<dbReference type="EMBL" id="HG994357">
    <property type="protein sequence ID" value="CAF2122468.1"/>
    <property type="molecule type" value="Genomic_DNA"/>
</dbReference>
<evidence type="ECO:0000259" key="2">
    <source>
        <dbReference type="Pfam" id="PF04811"/>
    </source>
</evidence>
<reference evidence="3" key="1">
    <citation type="submission" date="2021-01" db="EMBL/GenBank/DDBJ databases">
        <authorList>
            <consortium name="Genoscope - CEA"/>
            <person name="William W."/>
        </authorList>
    </citation>
    <scope>NUCLEOTIDE SEQUENCE</scope>
</reference>
<sequence>VTHEAPFYAKVEKLYGGLANQLVNQGHILDNFASALDQVGVAKMKATVEKTGVFVLLSESFGHSVFNDSFKILYISGCPNVSPCHVCDQLGSQVSNIQIVFLIIPPEWSHDPARSLALLFV</sequence>
<dbReference type="SUPFAM" id="SSF53300">
    <property type="entry name" value="vWA-like"/>
    <property type="match status" value="1"/>
</dbReference>
<dbReference type="InterPro" id="IPR036465">
    <property type="entry name" value="vWFA_dom_sf"/>
</dbReference>
<dbReference type="AlphaFoldDB" id="A0A816VC60"/>
<keyword evidence="1" id="KW-0931">ER-Golgi transport</keyword>
<organism evidence="3">
    <name type="scientific">Brassica napus</name>
    <name type="common">Rape</name>
    <dbReference type="NCBI Taxonomy" id="3708"/>
    <lineage>
        <taxon>Eukaryota</taxon>
        <taxon>Viridiplantae</taxon>
        <taxon>Streptophyta</taxon>
        <taxon>Embryophyta</taxon>
        <taxon>Tracheophyta</taxon>
        <taxon>Spermatophyta</taxon>
        <taxon>Magnoliopsida</taxon>
        <taxon>eudicotyledons</taxon>
        <taxon>Gunneridae</taxon>
        <taxon>Pentapetalae</taxon>
        <taxon>rosids</taxon>
        <taxon>malvids</taxon>
        <taxon>Brassicales</taxon>
        <taxon>Brassicaceae</taxon>
        <taxon>Brassiceae</taxon>
        <taxon>Brassica</taxon>
    </lineage>
</organism>
<dbReference type="GO" id="GO:0046872">
    <property type="term" value="F:metal ion binding"/>
    <property type="evidence" value="ECO:0007669"/>
    <property type="project" value="UniProtKB-KW"/>
</dbReference>
<evidence type="ECO:0000256" key="1">
    <source>
        <dbReference type="RuleBase" id="RU365030"/>
    </source>
</evidence>
<gene>
    <name evidence="3" type="ORF">DARMORV10_A03P18000.1</name>
</gene>
<dbReference type="InterPro" id="IPR037364">
    <property type="entry name" value="Sec23"/>
</dbReference>
<keyword evidence="1" id="KW-0813">Transport</keyword>
<comment type="similarity">
    <text evidence="1">Belongs to the SEC23/SEC24 family. SEC23 subfamily.</text>
</comment>
<keyword evidence="1" id="KW-0472">Membrane</keyword>
<dbReference type="GO" id="GO:0005789">
    <property type="term" value="C:endoplasmic reticulum membrane"/>
    <property type="evidence" value="ECO:0007669"/>
    <property type="project" value="UniProtKB-SubCell"/>
</dbReference>
<keyword evidence="1" id="KW-0256">Endoplasmic reticulum</keyword>
<keyword evidence="1" id="KW-0653">Protein transport</keyword>
<comment type="function">
    <text evidence="1">Component of the coat protein complex II (COPII) which promotes the formation of transport vesicles from the endoplasmic reticulum (ER). The coat has two main functions, the physical deformation of the endoplasmic reticulum membrane into vesicles and the selection of cargo molecules.</text>
</comment>
<evidence type="ECO:0000313" key="3">
    <source>
        <dbReference type="EMBL" id="CAF2122468.1"/>
    </source>
</evidence>
<dbReference type="PANTHER" id="PTHR11141:SF23">
    <property type="entry name" value="PROTEIN TRANSPORT PROTEIN SEC23 B"/>
    <property type="match status" value="1"/>
</dbReference>
<dbReference type="Gene3D" id="3.40.50.410">
    <property type="entry name" value="von Willebrand factor, type A domain"/>
    <property type="match status" value="1"/>
</dbReference>
<proteinExistence type="inferred from homology"/>